<reference evidence="3" key="1">
    <citation type="submission" date="2017-02" db="UniProtKB">
        <authorList>
            <consortium name="WormBaseParasite"/>
        </authorList>
    </citation>
    <scope>IDENTIFICATION</scope>
</reference>
<dbReference type="AlphaFoldDB" id="A0A0R3TUH7"/>
<sequence>MLLSIHQGLKACTPTKGSGEVYDHVFRSQFGFKQSGLGNGDANDACESGRPTDLSEDEKAVPNLIRFSVD</sequence>
<evidence type="ECO:0000313" key="3">
    <source>
        <dbReference type="WBParaSite" id="HNAJ_0001141801-mRNA-1"/>
    </source>
</evidence>
<dbReference type="WBParaSite" id="HNAJ_0001141801-mRNA-1">
    <property type="protein sequence ID" value="HNAJ_0001141801-mRNA-1"/>
    <property type="gene ID" value="HNAJ_0001141801"/>
</dbReference>
<dbReference type="Proteomes" id="UP000278807">
    <property type="component" value="Unassembled WGS sequence"/>
</dbReference>
<gene>
    <name evidence="1" type="ORF">HNAJ_LOCUS11408</name>
</gene>
<name>A0A0R3TUH7_RODNA</name>
<evidence type="ECO:0000313" key="1">
    <source>
        <dbReference type="EMBL" id="VDO10378.1"/>
    </source>
</evidence>
<evidence type="ECO:0000313" key="2">
    <source>
        <dbReference type="Proteomes" id="UP000278807"/>
    </source>
</evidence>
<dbReference type="EMBL" id="UZAE01013565">
    <property type="protein sequence ID" value="VDO10378.1"/>
    <property type="molecule type" value="Genomic_DNA"/>
</dbReference>
<protein>
    <submittedName>
        <fullName evidence="3">AGC-kinase C-terminal domain-containing protein</fullName>
    </submittedName>
</protein>
<keyword evidence="2" id="KW-1185">Reference proteome</keyword>
<accession>A0A0R3TUH7</accession>
<proteinExistence type="predicted"/>
<organism evidence="3">
    <name type="scientific">Rodentolepis nana</name>
    <name type="common">Dwarf tapeworm</name>
    <name type="synonym">Hymenolepis nana</name>
    <dbReference type="NCBI Taxonomy" id="102285"/>
    <lineage>
        <taxon>Eukaryota</taxon>
        <taxon>Metazoa</taxon>
        <taxon>Spiralia</taxon>
        <taxon>Lophotrochozoa</taxon>
        <taxon>Platyhelminthes</taxon>
        <taxon>Cestoda</taxon>
        <taxon>Eucestoda</taxon>
        <taxon>Cyclophyllidea</taxon>
        <taxon>Hymenolepididae</taxon>
        <taxon>Rodentolepis</taxon>
    </lineage>
</organism>
<reference evidence="1 2" key="2">
    <citation type="submission" date="2018-11" db="EMBL/GenBank/DDBJ databases">
        <authorList>
            <consortium name="Pathogen Informatics"/>
        </authorList>
    </citation>
    <scope>NUCLEOTIDE SEQUENCE [LARGE SCALE GENOMIC DNA]</scope>
</reference>